<evidence type="ECO:0000256" key="1">
    <source>
        <dbReference type="ARBA" id="ARBA00022801"/>
    </source>
</evidence>
<dbReference type="GO" id="GO:0016020">
    <property type="term" value="C:membrane"/>
    <property type="evidence" value="ECO:0007669"/>
    <property type="project" value="TreeGrafter"/>
</dbReference>
<dbReference type="InterPro" id="IPR050266">
    <property type="entry name" value="AB_hydrolase_sf"/>
</dbReference>
<dbReference type="InterPro" id="IPR029058">
    <property type="entry name" value="AB_hydrolase_fold"/>
</dbReference>
<feature type="domain" description="Serine aminopeptidase S33" evidence="2">
    <location>
        <begin position="219"/>
        <end position="456"/>
    </location>
</feature>
<dbReference type="InterPro" id="IPR022742">
    <property type="entry name" value="Hydrolase_4"/>
</dbReference>
<evidence type="ECO:0000259" key="2">
    <source>
        <dbReference type="Pfam" id="PF12146"/>
    </source>
</evidence>
<protein>
    <recommendedName>
        <fullName evidence="2">Serine aminopeptidase S33 domain-containing protein</fullName>
    </recommendedName>
</protein>
<comment type="caution">
    <text evidence="3">The sequence shown here is derived from an EMBL/GenBank/DDBJ whole genome shotgun (WGS) entry which is preliminary data.</text>
</comment>
<dbReference type="GO" id="GO:0016787">
    <property type="term" value="F:hydrolase activity"/>
    <property type="evidence" value="ECO:0007669"/>
    <property type="project" value="UniProtKB-KW"/>
</dbReference>
<organism evidence="3 4">
    <name type="scientific">Roseateles puraquae</name>
    <dbReference type="NCBI Taxonomy" id="431059"/>
    <lineage>
        <taxon>Bacteria</taxon>
        <taxon>Pseudomonadati</taxon>
        <taxon>Pseudomonadota</taxon>
        <taxon>Betaproteobacteria</taxon>
        <taxon>Burkholderiales</taxon>
        <taxon>Sphaerotilaceae</taxon>
        <taxon>Roseateles</taxon>
    </lineage>
</organism>
<dbReference type="EMBL" id="NISI01000002">
    <property type="protein sequence ID" value="OWR04760.1"/>
    <property type="molecule type" value="Genomic_DNA"/>
</dbReference>
<dbReference type="PANTHER" id="PTHR43798:SF31">
    <property type="entry name" value="AB HYDROLASE SUPERFAMILY PROTEIN YCLE"/>
    <property type="match status" value="1"/>
</dbReference>
<proteinExistence type="predicted"/>
<sequence length="494" mass="52739">MFLGHHLAGARHQEAEHVPLAGGQGQGLVVDVGAAGLLVDAQAGQLELIAGARLAAAHQRAGAGHQLGQREGLDEIVVGAALQAAHTILDGIAGGQDEHRHGQALTTHAAQRLETVDARQTDVQDEEVVGVLAQRARHGLTAGGAVHDPALRTQGAGGGFDEMFVVFDEQDAHGHKYGARPPAVLTARCQTRKAAGKAGDKRLTAGLSTLLAMNSMHPQRPAVLLFHGLCANPLELAPVAKSLREVGYVVETPAMAGYGVSAATGEQLPVPPFEHWLAEAEAAFDRLAAQHGRVAVGGLCMGAVLALALAARRPAAALVLISTTLHFDGWNVSPWRRLLPLAYLPPLRRRMSFKETAPFGLKNERLRAWVEQAMATTQVSAVGAARLSAASLYQASRLIRHVRARLPRLAAPAVVLHATEDDVASPRTVHELQRRLGQPPEVHWFHDSYHMLTLDNERIAVARTVRDFLLRSHPLAALPATHATPTWTDHAQHA</sequence>
<name>A0A254NAJ8_9BURK</name>
<dbReference type="Pfam" id="PF12146">
    <property type="entry name" value="Hydrolase_4"/>
    <property type="match status" value="1"/>
</dbReference>
<dbReference type="Proteomes" id="UP000197446">
    <property type="component" value="Unassembled WGS sequence"/>
</dbReference>
<evidence type="ECO:0000313" key="3">
    <source>
        <dbReference type="EMBL" id="OWR04760.1"/>
    </source>
</evidence>
<evidence type="ECO:0000313" key="4">
    <source>
        <dbReference type="Proteomes" id="UP000197446"/>
    </source>
</evidence>
<dbReference type="SUPFAM" id="SSF53474">
    <property type="entry name" value="alpha/beta-Hydrolases"/>
    <property type="match status" value="1"/>
</dbReference>
<gene>
    <name evidence="3" type="ORF">CDO81_09290</name>
</gene>
<dbReference type="AlphaFoldDB" id="A0A254NAJ8"/>
<accession>A0A254NAJ8</accession>
<reference evidence="3 4" key="1">
    <citation type="journal article" date="2007" name="Int. J. Syst. Evol. Microbiol.">
        <title>Description of Pelomonas aquatica sp. nov. and Pelomonas puraquae sp. nov., isolated from industrial and haemodialysis water.</title>
        <authorList>
            <person name="Gomila M."/>
            <person name="Bowien B."/>
            <person name="Falsen E."/>
            <person name="Moore E.R."/>
            <person name="Lalucat J."/>
        </authorList>
    </citation>
    <scope>NUCLEOTIDE SEQUENCE [LARGE SCALE GENOMIC DNA]</scope>
    <source>
        <strain evidence="3 4">CCUG 52769</strain>
    </source>
</reference>
<dbReference type="Gene3D" id="3.40.50.1820">
    <property type="entry name" value="alpha/beta hydrolase"/>
    <property type="match status" value="1"/>
</dbReference>
<dbReference type="PANTHER" id="PTHR43798">
    <property type="entry name" value="MONOACYLGLYCEROL LIPASE"/>
    <property type="match status" value="1"/>
</dbReference>
<keyword evidence="4" id="KW-1185">Reference proteome</keyword>
<keyword evidence="1" id="KW-0378">Hydrolase</keyword>